<dbReference type="Proteomes" id="UP000179686">
    <property type="component" value="Unassembled WGS sequence"/>
</dbReference>
<feature type="transmembrane region" description="Helical" evidence="6">
    <location>
        <begin position="184"/>
        <end position="208"/>
    </location>
</feature>
<dbReference type="GO" id="GO:0006865">
    <property type="term" value="P:amino acid transport"/>
    <property type="evidence" value="ECO:0007669"/>
    <property type="project" value="InterPro"/>
</dbReference>
<feature type="transmembrane region" description="Helical" evidence="6">
    <location>
        <begin position="71"/>
        <end position="89"/>
    </location>
</feature>
<protein>
    <recommendedName>
        <fullName evidence="9">Lysine transporter LysE</fullName>
    </recommendedName>
</protein>
<comment type="subcellular location">
    <subcellularLocation>
        <location evidence="1">Cell membrane</location>
        <topology evidence="1">Multi-pass membrane protein</topology>
    </subcellularLocation>
</comment>
<name>A0A1F6VRD4_9BACT</name>
<organism evidence="7 8">
    <name type="scientific">Candidatus Nomurabacteria bacterium RIFCSPHIGHO2_02_FULL_38_15</name>
    <dbReference type="NCBI Taxonomy" id="1801752"/>
    <lineage>
        <taxon>Bacteria</taxon>
        <taxon>Candidatus Nomuraibacteriota</taxon>
    </lineage>
</organism>
<feature type="transmembrane region" description="Helical" evidence="6">
    <location>
        <begin position="37"/>
        <end position="59"/>
    </location>
</feature>
<dbReference type="Pfam" id="PF01810">
    <property type="entry name" value="LysE"/>
    <property type="match status" value="1"/>
</dbReference>
<evidence type="ECO:0000313" key="8">
    <source>
        <dbReference type="Proteomes" id="UP000179686"/>
    </source>
</evidence>
<dbReference type="EMBL" id="MFUC01000011">
    <property type="protein sequence ID" value="OGI72136.1"/>
    <property type="molecule type" value="Genomic_DNA"/>
</dbReference>
<reference evidence="7 8" key="1">
    <citation type="journal article" date="2016" name="Nat. Commun.">
        <title>Thousands of microbial genomes shed light on interconnected biogeochemical processes in an aquifer system.</title>
        <authorList>
            <person name="Anantharaman K."/>
            <person name="Brown C.T."/>
            <person name="Hug L.A."/>
            <person name="Sharon I."/>
            <person name="Castelle C.J."/>
            <person name="Probst A.J."/>
            <person name="Thomas B.C."/>
            <person name="Singh A."/>
            <person name="Wilkins M.J."/>
            <person name="Karaoz U."/>
            <person name="Brodie E.L."/>
            <person name="Williams K.H."/>
            <person name="Hubbard S.S."/>
            <person name="Banfield J.F."/>
        </authorList>
    </citation>
    <scope>NUCLEOTIDE SEQUENCE [LARGE SCALE GENOMIC DNA]</scope>
</reference>
<accession>A0A1F6VRD4</accession>
<keyword evidence="2" id="KW-1003">Cell membrane</keyword>
<feature type="transmembrane region" description="Helical" evidence="6">
    <location>
        <begin position="114"/>
        <end position="134"/>
    </location>
</feature>
<evidence type="ECO:0008006" key="9">
    <source>
        <dbReference type="Google" id="ProtNLM"/>
    </source>
</evidence>
<evidence type="ECO:0000313" key="7">
    <source>
        <dbReference type="EMBL" id="OGI72136.1"/>
    </source>
</evidence>
<keyword evidence="5 6" id="KW-0472">Membrane</keyword>
<evidence type="ECO:0000256" key="3">
    <source>
        <dbReference type="ARBA" id="ARBA00022692"/>
    </source>
</evidence>
<dbReference type="STRING" id="1801752.A3J61_00685"/>
<evidence type="ECO:0000256" key="2">
    <source>
        <dbReference type="ARBA" id="ARBA00022475"/>
    </source>
</evidence>
<dbReference type="PANTHER" id="PTHR38825">
    <property type="entry name" value="LYSINE EXPORTER PROTEIN (LYSE/YGGA)"/>
    <property type="match status" value="1"/>
</dbReference>
<dbReference type="AlphaFoldDB" id="A0A1F6VRD4"/>
<sequence>MYTFFQGALVSIVATFPMGVVSAIAIARTLKNGYKDGFFTLLGSSLADLIAFFIILSGLSFSFTRNPEVRLILSLIASIVTALIGISIFKNKNKVNTKTNEITGENIEHETNNFVLGFLLTILNPYQFVVYSIFLTSLNIHYISKVLVWTFSVGAFFGSLVWAVSVPFLIVKLKEGYTDKVNKIYPYIGALIFIVGVILFTRALYLFFI</sequence>
<feature type="transmembrane region" description="Helical" evidence="6">
    <location>
        <begin position="146"/>
        <end position="164"/>
    </location>
</feature>
<dbReference type="GO" id="GO:0005886">
    <property type="term" value="C:plasma membrane"/>
    <property type="evidence" value="ECO:0007669"/>
    <property type="project" value="UniProtKB-SubCell"/>
</dbReference>
<comment type="caution">
    <text evidence="7">The sequence shown here is derived from an EMBL/GenBank/DDBJ whole genome shotgun (WGS) entry which is preliminary data.</text>
</comment>
<keyword evidence="3 6" id="KW-0812">Transmembrane</keyword>
<dbReference type="PANTHER" id="PTHR38825:SF2">
    <property type="entry name" value="LYSINE TRANSPORTER LYSE"/>
    <property type="match status" value="1"/>
</dbReference>
<proteinExistence type="predicted"/>
<evidence type="ECO:0000256" key="6">
    <source>
        <dbReference type="SAM" id="Phobius"/>
    </source>
</evidence>
<evidence type="ECO:0000256" key="5">
    <source>
        <dbReference type="ARBA" id="ARBA00023136"/>
    </source>
</evidence>
<gene>
    <name evidence="7" type="ORF">A3J61_00685</name>
</gene>
<evidence type="ECO:0000256" key="1">
    <source>
        <dbReference type="ARBA" id="ARBA00004651"/>
    </source>
</evidence>
<dbReference type="InterPro" id="IPR001123">
    <property type="entry name" value="LeuE-type"/>
</dbReference>
<evidence type="ECO:0000256" key="4">
    <source>
        <dbReference type="ARBA" id="ARBA00022989"/>
    </source>
</evidence>
<keyword evidence="4 6" id="KW-1133">Transmembrane helix</keyword>